<dbReference type="OrthoDB" id="1413770at2"/>
<dbReference type="InterPro" id="IPR049449">
    <property type="entry name" value="TesB_ACOT8-like_N"/>
</dbReference>
<dbReference type="InterPro" id="IPR029069">
    <property type="entry name" value="HotDog_dom_sf"/>
</dbReference>
<feature type="domain" description="Acyl-CoA thioesterase-like N-terminal HotDog" evidence="2">
    <location>
        <begin position="25"/>
        <end position="105"/>
    </location>
</feature>
<dbReference type="Gene3D" id="2.40.160.210">
    <property type="entry name" value="Acyl-CoA thioesterase, double hotdog domain"/>
    <property type="match status" value="1"/>
</dbReference>
<evidence type="ECO:0000259" key="3">
    <source>
        <dbReference type="Pfam" id="PF20789"/>
    </source>
</evidence>
<sequence>MSVLPEAFYLPADDGGFEPTRATQSLWDPDAQHGGPPTALLAHVLDGSAAAGTRMARISVDFLGPIPRRPARVAVTELRPGRLVRLAQADLVIDGRAAVTARAWYIATGPTPPVETPSAPPPPVPSAPDRPQTVASSDFGYGQAIEWRFTESDAPGTTGVWTRVRVPLVAGQDLTGLARALIVADSANGLSLTLPPDRWLSIPPTMTATLLRPPTGEWVHMECRTHLSDDGLGLAEATLRDPKGLLAEVAQPLLIRAR</sequence>
<reference evidence="4 5" key="1">
    <citation type="submission" date="2018-11" db="EMBL/GenBank/DDBJ databases">
        <title>Sequencing the genomes of 1000 actinobacteria strains.</title>
        <authorList>
            <person name="Klenk H.-P."/>
        </authorList>
    </citation>
    <scope>NUCLEOTIDE SEQUENCE [LARGE SCALE GENOMIC DNA]</scope>
    <source>
        <strain evidence="4 5">DSM 44254</strain>
    </source>
</reference>
<dbReference type="Pfam" id="PF20789">
    <property type="entry name" value="4HBT_3C"/>
    <property type="match status" value="1"/>
</dbReference>
<dbReference type="EMBL" id="RJKE01000001">
    <property type="protein sequence ID" value="ROO87129.1"/>
    <property type="molecule type" value="Genomic_DNA"/>
</dbReference>
<evidence type="ECO:0000313" key="5">
    <source>
        <dbReference type="Proteomes" id="UP000272400"/>
    </source>
</evidence>
<dbReference type="InterPro" id="IPR049450">
    <property type="entry name" value="ACOT8-like_C"/>
</dbReference>
<dbReference type="Proteomes" id="UP000272400">
    <property type="component" value="Unassembled WGS sequence"/>
</dbReference>
<feature type="domain" description="Acyl-CoA thioesterase-like C-terminal" evidence="3">
    <location>
        <begin position="127"/>
        <end position="255"/>
    </location>
</feature>
<keyword evidence="5" id="KW-1185">Reference proteome</keyword>
<dbReference type="SUPFAM" id="SSF54637">
    <property type="entry name" value="Thioesterase/thiol ester dehydrase-isomerase"/>
    <property type="match status" value="2"/>
</dbReference>
<dbReference type="Pfam" id="PF13622">
    <property type="entry name" value="4HBT_3"/>
    <property type="match status" value="1"/>
</dbReference>
<evidence type="ECO:0000313" key="4">
    <source>
        <dbReference type="EMBL" id="ROO87129.1"/>
    </source>
</evidence>
<evidence type="ECO:0000256" key="1">
    <source>
        <dbReference type="SAM" id="MobiDB-lite"/>
    </source>
</evidence>
<feature type="compositionally biased region" description="Pro residues" evidence="1">
    <location>
        <begin position="110"/>
        <end position="128"/>
    </location>
</feature>
<accession>A0A3N1D0S9</accession>
<evidence type="ECO:0000259" key="2">
    <source>
        <dbReference type="Pfam" id="PF13622"/>
    </source>
</evidence>
<proteinExistence type="predicted"/>
<protein>
    <submittedName>
        <fullName evidence="4">Acyl-CoA thioesterase</fullName>
    </submittedName>
</protein>
<dbReference type="InterPro" id="IPR042171">
    <property type="entry name" value="Acyl-CoA_hotdog"/>
</dbReference>
<organism evidence="4 5">
    <name type="scientific">Actinocorallia herbida</name>
    <dbReference type="NCBI Taxonomy" id="58109"/>
    <lineage>
        <taxon>Bacteria</taxon>
        <taxon>Bacillati</taxon>
        <taxon>Actinomycetota</taxon>
        <taxon>Actinomycetes</taxon>
        <taxon>Streptosporangiales</taxon>
        <taxon>Thermomonosporaceae</taxon>
        <taxon>Actinocorallia</taxon>
    </lineage>
</organism>
<gene>
    <name evidence="4" type="ORF">EDD29_4720</name>
</gene>
<feature type="region of interest" description="Disordered" evidence="1">
    <location>
        <begin position="110"/>
        <end position="135"/>
    </location>
</feature>
<comment type="caution">
    <text evidence="4">The sequence shown here is derived from an EMBL/GenBank/DDBJ whole genome shotgun (WGS) entry which is preliminary data.</text>
</comment>
<dbReference type="RefSeq" id="WP_123666451.1">
    <property type="nucleotide sequence ID" value="NZ_RJKE01000001.1"/>
</dbReference>
<name>A0A3N1D0S9_9ACTN</name>
<dbReference type="AlphaFoldDB" id="A0A3N1D0S9"/>